<dbReference type="OrthoDB" id="43862at2"/>
<proteinExistence type="predicted"/>
<dbReference type="AlphaFoldDB" id="A0A150M750"/>
<evidence type="ECO:0000313" key="1">
    <source>
        <dbReference type="EMBL" id="KYD20186.1"/>
    </source>
</evidence>
<accession>A0A150M750</accession>
<reference evidence="1 2" key="1">
    <citation type="submission" date="2016-01" db="EMBL/GenBank/DDBJ databases">
        <title>Draft Genome Sequences of Seven Thermophilic Sporeformers Isolated from Foods.</title>
        <authorList>
            <person name="Berendsen E.M."/>
            <person name="Wells-Bennik M.H."/>
            <person name="Krawcyk A.O."/>
            <person name="De Jong A."/>
            <person name="Holsappel S."/>
            <person name="Eijlander R.T."/>
            <person name="Kuipers O.P."/>
        </authorList>
    </citation>
    <scope>NUCLEOTIDE SEQUENCE [LARGE SCALE GENOMIC DNA]</scope>
    <source>
        <strain evidence="1 2">B4135</strain>
    </source>
</reference>
<gene>
    <name evidence="1" type="ORF">B4135_1962</name>
</gene>
<dbReference type="Proteomes" id="UP000075683">
    <property type="component" value="Unassembled WGS sequence"/>
</dbReference>
<comment type="caution">
    <text evidence="1">The sequence shown here is derived from an EMBL/GenBank/DDBJ whole genome shotgun (WGS) entry which is preliminary data.</text>
</comment>
<name>A0A150M750_9BACI</name>
<organism evidence="1 2">
    <name type="scientific">Caldibacillus debilis</name>
    <dbReference type="NCBI Taxonomy" id="301148"/>
    <lineage>
        <taxon>Bacteria</taxon>
        <taxon>Bacillati</taxon>
        <taxon>Bacillota</taxon>
        <taxon>Bacilli</taxon>
        <taxon>Bacillales</taxon>
        <taxon>Bacillaceae</taxon>
        <taxon>Caldibacillus</taxon>
    </lineage>
</organism>
<protein>
    <submittedName>
        <fullName evidence="1">Uncharacterized protein</fullName>
    </submittedName>
</protein>
<dbReference type="EMBL" id="LQYT01000036">
    <property type="protein sequence ID" value="KYD20186.1"/>
    <property type="molecule type" value="Genomic_DNA"/>
</dbReference>
<evidence type="ECO:0000313" key="2">
    <source>
        <dbReference type="Proteomes" id="UP000075683"/>
    </source>
</evidence>
<sequence length="62" mass="6866">MNRSVKKNPFLEIENRKPLGPGSDEMALPLIQAVNIQPGMRVLEGPEPAKLPLSWQNTGMLL</sequence>
<dbReference type="RefSeq" id="WP_061568590.1">
    <property type="nucleotide sequence ID" value="NZ_LQYT01000036.1"/>
</dbReference>